<dbReference type="PROSITE" id="PS00670">
    <property type="entry name" value="D_2_HYDROXYACID_DH_2"/>
    <property type="match status" value="1"/>
</dbReference>
<evidence type="ECO:0000256" key="8">
    <source>
        <dbReference type="ARBA" id="ARBA00023015"/>
    </source>
</evidence>
<proteinExistence type="inferred from homology"/>
<dbReference type="PROSITE" id="PS00065">
    <property type="entry name" value="D_2_HYDROXYACID_DH_1"/>
    <property type="match status" value="1"/>
</dbReference>
<dbReference type="InterPro" id="IPR029753">
    <property type="entry name" value="D-isomer_DH_CS"/>
</dbReference>
<keyword evidence="6 14" id="KW-1133">Transmembrane helix</keyword>
<dbReference type="Pfam" id="PF02826">
    <property type="entry name" value="2-Hacid_dh_C"/>
    <property type="match status" value="1"/>
</dbReference>
<keyword evidence="4 14" id="KW-0812">Transmembrane</keyword>
<evidence type="ECO:0000256" key="4">
    <source>
        <dbReference type="ARBA" id="ARBA00022692"/>
    </source>
</evidence>
<dbReference type="GO" id="GO:0003677">
    <property type="term" value="F:DNA binding"/>
    <property type="evidence" value="ECO:0007669"/>
    <property type="project" value="UniProtKB-KW"/>
</dbReference>
<dbReference type="SUPFAM" id="SSF51735">
    <property type="entry name" value="NAD(P)-binding Rossmann-fold domains"/>
    <property type="match status" value="1"/>
</dbReference>
<keyword evidence="17" id="KW-1185">Reference proteome</keyword>
<keyword evidence="9" id="KW-0238">DNA-binding</keyword>
<dbReference type="InterPro" id="IPR007219">
    <property type="entry name" value="XnlR_reg_dom"/>
</dbReference>
<dbReference type="CDD" id="cd12148">
    <property type="entry name" value="fungal_TF_MHR"/>
    <property type="match status" value="1"/>
</dbReference>
<keyword evidence="3" id="KW-0813">Transport</keyword>
<dbReference type="GO" id="GO:0000981">
    <property type="term" value="F:DNA-binding transcription factor activity, RNA polymerase II-specific"/>
    <property type="evidence" value="ECO:0007669"/>
    <property type="project" value="InterPro"/>
</dbReference>
<protein>
    <recommendedName>
        <fullName evidence="15">Major facilitator superfamily (MFS) profile domain-containing protein</fullName>
    </recommendedName>
</protein>
<feature type="transmembrane region" description="Helical" evidence="14">
    <location>
        <begin position="977"/>
        <end position="998"/>
    </location>
</feature>
<dbReference type="GO" id="GO:0051287">
    <property type="term" value="F:NAD binding"/>
    <property type="evidence" value="ECO:0007669"/>
    <property type="project" value="InterPro"/>
</dbReference>
<dbReference type="InterPro" id="IPR036259">
    <property type="entry name" value="MFS_trans_sf"/>
</dbReference>
<feature type="region of interest" description="Disordered" evidence="13">
    <location>
        <begin position="95"/>
        <end position="142"/>
    </location>
</feature>
<dbReference type="GO" id="GO:0016616">
    <property type="term" value="F:oxidoreductase activity, acting on the CH-OH group of donors, NAD or NADP as acceptor"/>
    <property type="evidence" value="ECO:0007669"/>
    <property type="project" value="InterPro"/>
</dbReference>
<dbReference type="Gene3D" id="4.10.240.10">
    <property type="entry name" value="Zn(2)-C6 fungal-type DNA-binding domain"/>
    <property type="match status" value="1"/>
</dbReference>
<dbReference type="InterPro" id="IPR001138">
    <property type="entry name" value="Zn2Cys6_DnaBD"/>
</dbReference>
<dbReference type="GO" id="GO:0005351">
    <property type="term" value="F:carbohydrate:proton symporter activity"/>
    <property type="evidence" value="ECO:0007669"/>
    <property type="project" value="TreeGrafter"/>
</dbReference>
<dbReference type="InterPro" id="IPR036864">
    <property type="entry name" value="Zn2-C6_fun-type_DNA-bd_sf"/>
</dbReference>
<feature type="transmembrane region" description="Helical" evidence="14">
    <location>
        <begin position="1041"/>
        <end position="1062"/>
    </location>
</feature>
<feature type="transmembrane region" description="Helical" evidence="14">
    <location>
        <begin position="1333"/>
        <end position="1357"/>
    </location>
</feature>
<dbReference type="GO" id="GO:0009893">
    <property type="term" value="P:positive regulation of metabolic process"/>
    <property type="evidence" value="ECO:0007669"/>
    <property type="project" value="UniProtKB-ARBA"/>
</dbReference>
<feature type="transmembrane region" description="Helical" evidence="14">
    <location>
        <begin position="1068"/>
        <end position="1085"/>
    </location>
</feature>
<evidence type="ECO:0000256" key="12">
    <source>
        <dbReference type="ARBA" id="ARBA00023242"/>
    </source>
</evidence>
<keyword evidence="12" id="KW-0539">Nucleus</keyword>
<keyword evidence="8" id="KW-0805">Transcription regulation</keyword>
<dbReference type="GO" id="GO:0006351">
    <property type="term" value="P:DNA-templated transcription"/>
    <property type="evidence" value="ECO:0007669"/>
    <property type="project" value="InterPro"/>
</dbReference>
<dbReference type="PROSITE" id="PS50850">
    <property type="entry name" value="MFS"/>
    <property type="match status" value="1"/>
</dbReference>
<keyword evidence="10 14" id="KW-0472">Membrane</keyword>
<evidence type="ECO:0000313" key="16">
    <source>
        <dbReference type="EMBL" id="KAE8363938.1"/>
    </source>
</evidence>
<dbReference type="Pfam" id="PF04082">
    <property type="entry name" value="Fungal_trans"/>
    <property type="match status" value="1"/>
</dbReference>
<evidence type="ECO:0000259" key="15">
    <source>
        <dbReference type="PROSITE" id="PS50850"/>
    </source>
</evidence>
<evidence type="ECO:0000256" key="7">
    <source>
        <dbReference type="ARBA" id="ARBA00023002"/>
    </source>
</evidence>
<dbReference type="Proteomes" id="UP000326268">
    <property type="component" value="Unassembled WGS sequence"/>
</dbReference>
<evidence type="ECO:0000256" key="5">
    <source>
        <dbReference type="ARBA" id="ARBA00022723"/>
    </source>
</evidence>
<dbReference type="InterPro" id="IPR005829">
    <property type="entry name" value="Sugar_transporter_CS"/>
</dbReference>
<feature type="transmembrane region" description="Helical" evidence="14">
    <location>
        <begin position="1369"/>
        <end position="1389"/>
    </location>
</feature>
<dbReference type="CDD" id="cd00067">
    <property type="entry name" value="GAL4"/>
    <property type="match status" value="1"/>
</dbReference>
<gene>
    <name evidence="16" type="ORF">BDV27DRAFT_145718</name>
</gene>
<feature type="domain" description="Major facilitator superfamily (MFS) profile" evidence="15">
    <location>
        <begin position="965"/>
        <end position="1424"/>
    </location>
</feature>
<feature type="compositionally biased region" description="Polar residues" evidence="13">
    <location>
        <begin position="114"/>
        <end position="142"/>
    </location>
</feature>
<dbReference type="Gene3D" id="1.20.1250.20">
    <property type="entry name" value="MFS general substrate transporter like domains"/>
    <property type="match status" value="1"/>
</dbReference>
<dbReference type="GeneID" id="43654895"/>
<dbReference type="PANTHER" id="PTHR48022">
    <property type="entry name" value="PLASTIDIC GLUCOSE TRANSPORTER 4"/>
    <property type="match status" value="1"/>
</dbReference>
<evidence type="ECO:0000256" key="13">
    <source>
        <dbReference type="SAM" id="MobiDB-lite"/>
    </source>
</evidence>
<sequence>MESSHRTPPASASAIPRRLQACERCWKRKQKVLTDDVCDRQLPACTTCVEADAQCAPRRVPIGPTTEEGSGLSHAAVPNYVETLKRKRDELDAQFRQQRARRERDDSVPPQPSPNMETTSVGTPGDSKQTPSTAPTSFSERSVQATMGEIGFLSRNAMAEPRDETRGFPQELAMGRMVRAALVISGEDPSQSRDLCHHRRTFVTMMGPATGISKEFAATYLSRFFDHVGVMFLHLDRRELQGEFDSNFDVRRGQPSHTNGPNLGTAFFEFRVYMAVAIGMLLSPEPGSELLATGLHAVATERLATIIEQGDCVKTLHCMWLLALYSMFSSLGGSTWHLVGLAMKKCISFRLHRELYPDSDTSQEEQNRRRSIFWAFYVLDRWTVAEFDFGCHIIMHARLLSSVRSSSSRGRLYHYRNLSHWRDLPKSVKEFAPSDSALSVSVKQLSCRALTQIALLTRGTQSNGGIVGHARSVEHDVVDGCQAYINDAYYYSEQGKLAASFVDGFDLFAAGVLVICLPSLSSLAGPPRESATISKCTALLTTIGERFPSLKVLRKLLLALSTIEHIETMAPGITEPSSTAGPSTAEVKPTVYVLDTFPPKAIEYAKTLFNIIQPQDEEFKNWRQNARALLVRSSYVTADDIASCPNLIAIGKHGVGIDKINQDACAQRGIKILNTPGANARDVAELVVALVLSVARGIRSITSRQMLKPVPKETCNGLTLYQKTIGIIGMGNIGRTVAEIFRGGFDATIVAYDAYMPEDVWSHIPHTRAKSVDEVLVQADVLSVHVPLTAETRDMISYQQIRAMKPDAILINAARGGIINEADLTKALSEGYLWGAGLDCHEQEPPSHEKYEALWKNLNHVAFDTICTVCQILSTVWRCYNPGLGNPVRIHDKYRTETGMADKDIPLFIHGKGSRQTALDRVMATYKNRSSGERARPFGEIPLETKQSSLPISSQDPHAMGLISDAKRAMQDAPKEVFNAYVLMCTCFFALSGVSKGFDEEEEYANTKGWLVSIATAGAVFGCLGCSPINDRFGRRWTLRIATVIYIAGVLGQGLCGGNISGLYASRFIAGLGIGPLSIVPPVYITEISPKAIRGLLTVLFAACQQLGVVLGFFINYGVTKQYPGVDEQWMLPTLLQIVPAVVWGFGTFLCSESPRWLLYNGQREQAADTLSRLRHLPRDHSVILSELAGMDAQILHETEAVSNATVWDLLKETFVPVENRRRFFLIFMATLFSQWSGANAITQYSPTIFGYLGINGDEAKFLATGIYGVVKFVSTVCFALFIVDFIGRRRSLMTGIGLQLITLIFVGAYLGVTSHLSTDEIGATPSASRASTAAIVAIFLHAVAWSIGWFSIPYLVGSEIFPIRIRSLNMSISMAFHWAFYFGCSRAMPSLLAATHKWGAFVFFSCICLISLIYVFFAMPDTTGRSLEELDSLFQRPWYTVYQVAYPSRDEIRVERLEDKLSADGTSKHIEQA</sequence>
<dbReference type="PROSITE" id="PS00216">
    <property type="entry name" value="SUGAR_TRANSPORT_1"/>
    <property type="match status" value="1"/>
</dbReference>
<accession>A0A5N7A3C8</accession>
<dbReference type="PANTHER" id="PTHR48022:SF59">
    <property type="entry name" value="MAJOR FACILITATOR SUPERFAMILY (MFS) PROFILE DOMAIN-CONTAINING PROTEIN"/>
    <property type="match status" value="1"/>
</dbReference>
<keyword evidence="5" id="KW-0479">Metal-binding</keyword>
<dbReference type="PRINTS" id="PR00171">
    <property type="entry name" value="SUGRTRNSPORT"/>
</dbReference>
<dbReference type="SUPFAM" id="SSF52283">
    <property type="entry name" value="Formate/glycerate dehydrogenase catalytic domain-like"/>
    <property type="match status" value="1"/>
</dbReference>
<feature type="transmembrane region" description="Helical" evidence="14">
    <location>
        <begin position="319"/>
        <end position="343"/>
    </location>
</feature>
<dbReference type="InterPro" id="IPR036291">
    <property type="entry name" value="NAD(P)-bd_dom_sf"/>
</dbReference>
<evidence type="ECO:0000256" key="9">
    <source>
        <dbReference type="ARBA" id="ARBA00023125"/>
    </source>
</evidence>
<reference evidence="16 17" key="1">
    <citation type="submission" date="2019-04" db="EMBL/GenBank/DDBJ databases">
        <title>Friends and foes A comparative genomics studyof 23 Aspergillus species from section Flavi.</title>
        <authorList>
            <consortium name="DOE Joint Genome Institute"/>
            <person name="Kjaerbolling I."/>
            <person name="Vesth T."/>
            <person name="Frisvad J.C."/>
            <person name="Nybo J.L."/>
            <person name="Theobald S."/>
            <person name="Kildgaard S."/>
            <person name="Isbrandt T."/>
            <person name="Kuo A."/>
            <person name="Sato A."/>
            <person name="Lyhne E.K."/>
            <person name="Kogle M.E."/>
            <person name="Wiebenga A."/>
            <person name="Kun R.S."/>
            <person name="Lubbers R.J."/>
            <person name="Makela M.R."/>
            <person name="Barry K."/>
            <person name="Chovatia M."/>
            <person name="Clum A."/>
            <person name="Daum C."/>
            <person name="Haridas S."/>
            <person name="He G."/>
            <person name="LaButti K."/>
            <person name="Lipzen A."/>
            <person name="Mondo S."/>
            <person name="Riley R."/>
            <person name="Salamov A."/>
            <person name="Simmons B.A."/>
            <person name="Magnuson J.K."/>
            <person name="Henrissat B."/>
            <person name="Mortensen U.H."/>
            <person name="Larsen T.O."/>
            <person name="Devries R.P."/>
            <person name="Grigoriev I.V."/>
            <person name="Machida M."/>
            <person name="Baker S.E."/>
            <person name="Andersen M.R."/>
        </authorList>
    </citation>
    <scope>NUCLEOTIDE SEQUENCE [LARGE SCALE GENOMIC DNA]</scope>
    <source>
        <strain evidence="16 17">CBS 763.97</strain>
    </source>
</reference>
<feature type="transmembrane region" description="Helical" evidence="14">
    <location>
        <begin position="1224"/>
        <end position="1242"/>
    </location>
</feature>
<dbReference type="GO" id="GO:0008270">
    <property type="term" value="F:zinc ion binding"/>
    <property type="evidence" value="ECO:0007669"/>
    <property type="project" value="InterPro"/>
</dbReference>
<dbReference type="GO" id="GO:0016020">
    <property type="term" value="C:membrane"/>
    <property type="evidence" value="ECO:0007669"/>
    <property type="project" value="UniProtKB-SubCell"/>
</dbReference>
<feature type="transmembrane region" description="Helical" evidence="14">
    <location>
        <begin position="1401"/>
        <end position="1420"/>
    </location>
</feature>
<dbReference type="OrthoDB" id="298012at2759"/>
<organism evidence="16 17">
    <name type="scientific">Aspergillus caelatus</name>
    <dbReference type="NCBI Taxonomy" id="61420"/>
    <lineage>
        <taxon>Eukaryota</taxon>
        <taxon>Fungi</taxon>
        <taxon>Dikarya</taxon>
        <taxon>Ascomycota</taxon>
        <taxon>Pezizomycotina</taxon>
        <taxon>Eurotiomycetes</taxon>
        <taxon>Eurotiomycetidae</taxon>
        <taxon>Eurotiales</taxon>
        <taxon>Aspergillaceae</taxon>
        <taxon>Aspergillus</taxon>
        <taxon>Aspergillus subgen. Circumdati</taxon>
    </lineage>
</organism>
<evidence type="ECO:0000256" key="10">
    <source>
        <dbReference type="ARBA" id="ARBA00023136"/>
    </source>
</evidence>
<keyword evidence="11" id="KW-0804">Transcription</keyword>
<dbReference type="InterPro" id="IPR050360">
    <property type="entry name" value="MFS_Sugar_Transporters"/>
</dbReference>
<dbReference type="EMBL" id="ML737663">
    <property type="protein sequence ID" value="KAE8363938.1"/>
    <property type="molecule type" value="Genomic_DNA"/>
</dbReference>
<dbReference type="SUPFAM" id="SSF57701">
    <property type="entry name" value="Zn2/Cys6 DNA-binding domain"/>
    <property type="match status" value="1"/>
</dbReference>
<feature type="transmembrane region" description="Helical" evidence="14">
    <location>
        <begin position="1296"/>
        <end position="1313"/>
    </location>
</feature>
<evidence type="ECO:0000256" key="14">
    <source>
        <dbReference type="SAM" id="Phobius"/>
    </source>
</evidence>
<dbReference type="InterPro" id="IPR020846">
    <property type="entry name" value="MFS_dom"/>
</dbReference>
<evidence type="ECO:0000256" key="2">
    <source>
        <dbReference type="ARBA" id="ARBA00010992"/>
    </source>
</evidence>
<feature type="transmembrane region" description="Helical" evidence="14">
    <location>
        <begin position="1262"/>
        <end position="1284"/>
    </location>
</feature>
<dbReference type="Pfam" id="PF00083">
    <property type="entry name" value="Sugar_tr"/>
    <property type="match status" value="1"/>
</dbReference>
<dbReference type="PROSITE" id="PS00671">
    <property type="entry name" value="D_2_HYDROXYACID_DH_3"/>
    <property type="match status" value="1"/>
</dbReference>
<dbReference type="SUPFAM" id="SSF103473">
    <property type="entry name" value="MFS general substrate transporter"/>
    <property type="match status" value="1"/>
</dbReference>
<comment type="similarity">
    <text evidence="2">Belongs to the major facilitator superfamily. Sugar transporter (TC 2.A.1.1) family.</text>
</comment>
<feature type="transmembrane region" description="Helical" evidence="14">
    <location>
        <begin position="1130"/>
        <end position="1151"/>
    </location>
</feature>
<feature type="transmembrane region" description="Helical" evidence="14">
    <location>
        <begin position="1097"/>
        <end position="1118"/>
    </location>
</feature>
<comment type="subcellular location">
    <subcellularLocation>
        <location evidence="1">Membrane</location>
        <topology evidence="1">Multi-pass membrane protein</topology>
    </subcellularLocation>
</comment>
<evidence type="ECO:0000256" key="11">
    <source>
        <dbReference type="ARBA" id="ARBA00023163"/>
    </source>
</evidence>
<feature type="transmembrane region" description="Helical" evidence="14">
    <location>
        <begin position="1010"/>
        <end position="1029"/>
    </location>
</feature>
<dbReference type="InterPro" id="IPR003663">
    <property type="entry name" value="Sugar/inositol_transpt"/>
</dbReference>
<evidence type="ECO:0000256" key="1">
    <source>
        <dbReference type="ARBA" id="ARBA00004141"/>
    </source>
</evidence>
<dbReference type="Gene3D" id="3.40.50.720">
    <property type="entry name" value="NAD(P)-binding Rossmann-like Domain"/>
    <property type="match status" value="2"/>
</dbReference>
<keyword evidence="7" id="KW-0560">Oxidoreductase</keyword>
<evidence type="ECO:0000256" key="3">
    <source>
        <dbReference type="ARBA" id="ARBA00022448"/>
    </source>
</evidence>
<dbReference type="NCBIfam" id="TIGR00879">
    <property type="entry name" value="SP"/>
    <property type="match status" value="1"/>
</dbReference>
<evidence type="ECO:0000313" key="17">
    <source>
        <dbReference type="Proteomes" id="UP000326268"/>
    </source>
</evidence>
<dbReference type="InterPro" id="IPR005828">
    <property type="entry name" value="MFS_sugar_transport-like"/>
</dbReference>
<evidence type="ECO:0000256" key="6">
    <source>
        <dbReference type="ARBA" id="ARBA00022989"/>
    </source>
</evidence>
<dbReference type="InterPro" id="IPR029752">
    <property type="entry name" value="D-isomer_DH_CS1"/>
</dbReference>
<name>A0A5N7A3C8_9EURO</name>
<dbReference type="RefSeq" id="XP_031927019.1">
    <property type="nucleotide sequence ID" value="XM_032070449.1"/>
</dbReference>
<dbReference type="InterPro" id="IPR006140">
    <property type="entry name" value="D-isomer_DH_NAD-bd"/>
</dbReference>